<dbReference type="RefSeq" id="WP_037284185.1">
    <property type="nucleotide sequence ID" value="NZ_KK088637.1"/>
</dbReference>
<accession>A0A017HP41</accession>
<dbReference type="HOGENOM" id="CLU_147162_3_1_5"/>
<evidence type="ECO:0000313" key="4">
    <source>
        <dbReference type="EMBL" id="EYD75938.1"/>
    </source>
</evidence>
<dbReference type="PANTHER" id="PTHR33755:SF9">
    <property type="entry name" value="TOXIN PARE1"/>
    <property type="match status" value="1"/>
</dbReference>
<dbReference type="STRING" id="442562.Rumeso_02483"/>
<dbReference type="Proteomes" id="UP000019666">
    <property type="component" value="Unassembled WGS sequence"/>
</dbReference>
<reference evidence="4 5" key="1">
    <citation type="submission" date="2013-02" db="EMBL/GenBank/DDBJ databases">
        <authorList>
            <person name="Fiebig A."/>
            <person name="Goeker M."/>
            <person name="Klenk H.-P.P."/>
        </authorList>
    </citation>
    <scope>NUCLEOTIDE SEQUENCE [LARGE SCALE GENOMIC DNA]</scope>
    <source>
        <strain evidence="4 5">DSM 19309</strain>
    </source>
</reference>
<keyword evidence="2" id="KW-1277">Toxin-antitoxin system</keyword>
<dbReference type="InterPro" id="IPR035093">
    <property type="entry name" value="RelE/ParE_toxin_dom_sf"/>
</dbReference>
<gene>
    <name evidence="4" type="ORF">Rumeso_02483</name>
</gene>
<keyword evidence="5" id="KW-1185">Reference proteome</keyword>
<comment type="similarity">
    <text evidence="1 3">Belongs to the RelE toxin family.</text>
</comment>
<dbReference type="AlphaFoldDB" id="A0A017HP41"/>
<proteinExistence type="inferred from homology"/>
<evidence type="ECO:0000256" key="1">
    <source>
        <dbReference type="ARBA" id="ARBA00006226"/>
    </source>
</evidence>
<dbReference type="Gene3D" id="3.30.2310.20">
    <property type="entry name" value="RelE-like"/>
    <property type="match status" value="1"/>
</dbReference>
<dbReference type="InterPro" id="IPR051803">
    <property type="entry name" value="TA_system_RelE-like_toxin"/>
</dbReference>
<comment type="caution">
    <text evidence="4">The sequence shown here is derived from an EMBL/GenBank/DDBJ whole genome shotgun (WGS) entry which is preliminary data.</text>
</comment>
<name>A0A017HP41_9RHOB</name>
<dbReference type="InterPro" id="IPR028344">
    <property type="entry name" value="ParE1/4"/>
</dbReference>
<organism evidence="4 5">
    <name type="scientific">Rubellimicrobium mesophilum DSM 19309</name>
    <dbReference type="NCBI Taxonomy" id="442562"/>
    <lineage>
        <taxon>Bacteria</taxon>
        <taxon>Pseudomonadati</taxon>
        <taxon>Pseudomonadota</taxon>
        <taxon>Alphaproteobacteria</taxon>
        <taxon>Rhodobacterales</taxon>
        <taxon>Roseobacteraceae</taxon>
        <taxon>Rubellimicrobium</taxon>
    </lineage>
</organism>
<dbReference type="PIRSF" id="PIRSF029218">
    <property type="entry name" value="ParE"/>
    <property type="match status" value="1"/>
</dbReference>
<evidence type="ECO:0000313" key="5">
    <source>
        <dbReference type="Proteomes" id="UP000019666"/>
    </source>
</evidence>
<dbReference type="PANTHER" id="PTHR33755">
    <property type="entry name" value="TOXIN PARE1-RELATED"/>
    <property type="match status" value="1"/>
</dbReference>
<dbReference type="InterPro" id="IPR007712">
    <property type="entry name" value="RelE/ParE_toxin"/>
</dbReference>
<protein>
    <recommendedName>
        <fullName evidence="3">Toxin</fullName>
    </recommendedName>
</protein>
<dbReference type="EMBL" id="AOSK01000063">
    <property type="protein sequence ID" value="EYD75938.1"/>
    <property type="molecule type" value="Genomic_DNA"/>
</dbReference>
<dbReference type="Pfam" id="PF05016">
    <property type="entry name" value="ParE_toxin"/>
    <property type="match status" value="1"/>
</dbReference>
<evidence type="ECO:0000256" key="2">
    <source>
        <dbReference type="ARBA" id="ARBA00022649"/>
    </source>
</evidence>
<sequence>MPEGKLERYRLTLAAQADLAAIWIYTAETWSAAQAEAYVGGIRRTLDLLLAHPLMARERTEIDPPVRIHRHRAHLIVYRVEAPYLVVIRIRHGHEDWLEDPYGGAGES</sequence>
<dbReference type="OrthoDB" id="7173315at2"/>
<dbReference type="PATRIC" id="fig|442562.3.peg.2449"/>
<evidence type="ECO:0000256" key="3">
    <source>
        <dbReference type="PIRNR" id="PIRNR029218"/>
    </source>
</evidence>